<dbReference type="AlphaFoldDB" id="A0A7X2P6D5"/>
<dbReference type="Gene3D" id="3.10.100.10">
    <property type="entry name" value="Mannose-Binding Protein A, subunit A"/>
    <property type="match status" value="1"/>
</dbReference>
<name>A0A7X2P6D5_9FIRM</name>
<dbReference type="InterPro" id="IPR016186">
    <property type="entry name" value="C-type_lectin-like/link_sf"/>
</dbReference>
<dbReference type="Pfam" id="PF13240">
    <property type="entry name" value="Zn_Ribbon_1"/>
    <property type="match status" value="1"/>
</dbReference>
<evidence type="ECO:0000259" key="4">
    <source>
        <dbReference type="Pfam" id="PF13240"/>
    </source>
</evidence>
<feature type="compositionally biased region" description="Low complexity" evidence="1">
    <location>
        <begin position="129"/>
        <end position="142"/>
    </location>
</feature>
<dbReference type="CDD" id="cd00037">
    <property type="entry name" value="CLECT"/>
    <property type="match status" value="1"/>
</dbReference>
<evidence type="ECO:0000313" key="6">
    <source>
        <dbReference type="Proteomes" id="UP000466864"/>
    </source>
</evidence>
<accession>A0A7X2P6D5</accession>
<dbReference type="InterPro" id="IPR016187">
    <property type="entry name" value="CTDL_fold"/>
</dbReference>
<feature type="domain" description="Zinc-ribbon" evidence="4">
    <location>
        <begin position="12"/>
        <end position="33"/>
    </location>
</feature>
<feature type="region of interest" description="Disordered" evidence="1">
    <location>
        <begin position="322"/>
        <end position="370"/>
    </location>
</feature>
<organism evidence="5 6">
    <name type="scientific">Bilifractor porci</name>
    <dbReference type="NCBI Taxonomy" id="2606636"/>
    <lineage>
        <taxon>Bacteria</taxon>
        <taxon>Bacillati</taxon>
        <taxon>Bacillota</taxon>
        <taxon>Clostridia</taxon>
        <taxon>Lachnospirales</taxon>
        <taxon>Lachnospiraceae</taxon>
        <taxon>Bilifractor</taxon>
    </lineage>
</organism>
<dbReference type="InterPro" id="IPR026870">
    <property type="entry name" value="Zinc_ribbon_dom"/>
</dbReference>
<evidence type="ECO:0000313" key="5">
    <source>
        <dbReference type="EMBL" id="MST81057.1"/>
    </source>
</evidence>
<gene>
    <name evidence="5" type="ORF">FYJ60_01730</name>
</gene>
<proteinExistence type="predicted"/>
<feature type="transmembrane region" description="Helical" evidence="2">
    <location>
        <begin position="161"/>
        <end position="180"/>
    </location>
</feature>
<sequence length="507" mass="53930">MIRGKERKNMRCPKCGREIPDNSKLCRYCGHPIAEISIELDGGLSGTGVQDRTKIIPEAGSGYGADPASARDGGTGRRGGQIPEDGTDYDVTGYADDPYAGTDAEDSYSYDRRESARRSPDTGRDGSRNYRNGNRNGNYGNGDKNRSRASGKRKKSGKGKLVACLLCIAAVLIVILVLWWKLTHTGNSTPVVVSSSSEDNTDMSLYQSADLNGVDNQTVTADGTLLITSDGQGFLQMNPAVSVFADTADGKQAYLSTVRSLRLLPSGSTTVSSVSEYSGQKIEVTGVLSINESQEPCLTLFQVIPLETTAAPTDAAVVTATPTPEVTDTPTPTPTVSPLTPDKTSAVTAEPTSTPTPTPTATPTPTEEAETTATYRLVTGDCTWEQAFQEAKNAGGRLAVVDSEEKYQQIVSQIKSQGLTGTLFYVGGRRSPSDMKYYWVNASNQTSGEAIETFWAAGEPDATEEETASNGTVVLIGSDGLHDGDDNYLSSNPDQSGRIGYIIEIDS</sequence>
<dbReference type="EMBL" id="VUMV01000001">
    <property type="protein sequence ID" value="MST81057.1"/>
    <property type="molecule type" value="Genomic_DNA"/>
</dbReference>
<keyword evidence="2" id="KW-0812">Transmembrane</keyword>
<dbReference type="SUPFAM" id="SSF56436">
    <property type="entry name" value="C-type lectin-like"/>
    <property type="match status" value="1"/>
</dbReference>
<dbReference type="InterPro" id="IPR001304">
    <property type="entry name" value="C-type_lectin-like"/>
</dbReference>
<evidence type="ECO:0000259" key="3">
    <source>
        <dbReference type="Pfam" id="PF00059"/>
    </source>
</evidence>
<keyword evidence="6" id="KW-1185">Reference proteome</keyword>
<evidence type="ECO:0000256" key="2">
    <source>
        <dbReference type="SAM" id="Phobius"/>
    </source>
</evidence>
<feature type="region of interest" description="Disordered" evidence="1">
    <location>
        <begin position="56"/>
        <end position="154"/>
    </location>
</feature>
<feature type="compositionally biased region" description="Basic and acidic residues" evidence="1">
    <location>
        <begin position="109"/>
        <end position="128"/>
    </location>
</feature>
<protein>
    <submittedName>
        <fullName evidence="5">Zinc-ribbon domain-containing protein</fullName>
    </submittedName>
</protein>
<keyword evidence="2" id="KW-0472">Membrane</keyword>
<dbReference type="Pfam" id="PF00059">
    <property type="entry name" value="Lectin_C"/>
    <property type="match status" value="1"/>
</dbReference>
<dbReference type="Proteomes" id="UP000466864">
    <property type="component" value="Unassembled WGS sequence"/>
</dbReference>
<feature type="compositionally biased region" description="Low complexity" evidence="1">
    <location>
        <begin position="322"/>
        <end position="353"/>
    </location>
</feature>
<reference evidence="5 6" key="1">
    <citation type="submission" date="2019-08" db="EMBL/GenBank/DDBJ databases">
        <title>In-depth cultivation of the pig gut microbiome towards novel bacterial diversity and tailored functional studies.</title>
        <authorList>
            <person name="Wylensek D."/>
            <person name="Hitch T.C.A."/>
            <person name="Clavel T."/>
        </authorList>
    </citation>
    <scope>NUCLEOTIDE SEQUENCE [LARGE SCALE GENOMIC DNA]</scope>
    <source>
        <strain evidence="5 6">Oil+RF-744-WCA-WT-13</strain>
    </source>
</reference>
<evidence type="ECO:0000256" key="1">
    <source>
        <dbReference type="SAM" id="MobiDB-lite"/>
    </source>
</evidence>
<comment type="caution">
    <text evidence="5">The sequence shown here is derived from an EMBL/GenBank/DDBJ whole genome shotgun (WGS) entry which is preliminary data.</text>
</comment>
<dbReference type="RefSeq" id="WP_154456856.1">
    <property type="nucleotide sequence ID" value="NZ_VUMV01000001.1"/>
</dbReference>
<keyword evidence="2" id="KW-1133">Transmembrane helix</keyword>
<feature type="domain" description="C-type lectin" evidence="3">
    <location>
        <begin position="383"/>
        <end position="462"/>
    </location>
</feature>